<dbReference type="GO" id="GO:0005524">
    <property type="term" value="F:ATP binding"/>
    <property type="evidence" value="ECO:0007669"/>
    <property type="project" value="InterPro"/>
</dbReference>
<gene>
    <name evidence="3" type="ORF">EXIGLDRAFT_831950</name>
</gene>
<dbReference type="InterPro" id="IPR003959">
    <property type="entry name" value="ATPase_AAA_core"/>
</dbReference>
<dbReference type="InParanoid" id="A0A165M3U4"/>
<accession>A0A165M3U4</accession>
<dbReference type="Pfam" id="PF22942">
    <property type="entry name" value="DUF7025"/>
    <property type="match status" value="1"/>
</dbReference>
<feature type="region of interest" description="Disordered" evidence="1">
    <location>
        <begin position="14"/>
        <end position="34"/>
    </location>
</feature>
<dbReference type="CDD" id="cd19481">
    <property type="entry name" value="RecA-like_protease"/>
    <property type="match status" value="1"/>
</dbReference>
<evidence type="ECO:0000313" key="4">
    <source>
        <dbReference type="Proteomes" id="UP000077266"/>
    </source>
</evidence>
<name>A0A165M3U4_EXIGL</name>
<dbReference type="GO" id="GO:0016887">
    <property type="term" value="F:ATP hydrolysis activity"/>
    <property type="evidence" value="ECO:0007669"/>
    <property type="project" value="InterPro"/>
</dbReference>
<dbReference type="SUPFAM" id="SSF52540">
    <property type="entry name" value="P-loop containing nucleoside triphosphate hydrolases"/>
    <property type="match status" value="1"/>
</dbReference>
<dbReference type="Pfam" id="PF23232">
    <property type="entry name" value="AAA_lid_13"/>
    <property type="match status" value="1"/>
</dbReference>
<feature type="domain" description="AAA+ ATPase" evidence="2">
    <location>
        <begin position="478"/>
        <end position="602"/>
    </location>
</feature>
<dbReference type="InterPro" id="IPR003593">
    <property type="entry name" value="AAA+_ATPase"/>
</dbReference>
<dbReference type="Pfam" id="PF00004">
    <property type="entry name" value="AAA"/>
    <property type="match status" value="1"/>
</dbReference>
<dbReference type="Gene3D" id="3.40.50.300">
    <property type="entry name" value="P-loop containing nucleotide triphosphate hydrolases"/>
    <property type="match status" value="1"/>
</dbReference>
<dbReference type="InterPro" id="IPR054289">
    <property type="entry name" value="DUF7025"/>
</dbReference>
<protein>
    <submittedName>
        <fullName evidence="3">p-loop containing nucleoside triphosphate hydrolase protein</fullName>
    </submittedName>
</protein>
<evidence type="ECO:0000259" key="2">
    <source>
        <dbReference type="SMART" id="SM00382"/>
    </source>
</evidence>
<dbReference type="AlphaFoldDB" id="A0A165M3U4"/>
<dbReference type="PANTHER" id="PTHR46411:SF3">
    <property type="entry name" value="AAA+ ATPASE DOMAIN-CONTAINING PROTEIN"/>
    <property type="match status" value="1"/>
</dbReference>
<proteinExistence type="predicted"/>
<keyword evidence="4" id="KW-1185">Reference proteome</keyword>
<dbReference type="EMBL" id="KV425915">
    <property type="protein sequence ID" value="KZV98728.1"/>
    <property type="molecule type" value="Genomic_DNA"/>
</dbReference>
<sequence>MSTADNARIMEAVAAPAKANRSPETPAATSDAGIISDTVTSEATDEAPAFPGDVAEHVPVGTLIEYKRLDEYWDTENDEWVQKESAPPPTHRPQGDQYSEYCFTIVTRLHEQTGQPTETVIEIKSPWLKRTCRRVIGDINEVSWGSRIPRVEPFIFVRFYPLLEKHLASLKSSNGADEQSSDQLQLLLDFVRSENQATFEELEYCLSHSEITFDLLPCILLPDTILFTTCSYTGEPLALKLVSAQYAAANMMGPAKWNISAVYVEATGARGSDDKKFGYSNAEFSINDFKGSVKICSFHIYPIQWNPKEAEVRSRIIARGRQWEALDGIHHLRYDGVAYKGSKRVYVNSRVMVDRELYSNMCEREAPSVARPDPYANLYDSDDEGKATREIVVDPYPLFDHLEEEHFLLAPALLYGFSLGDKIWLEFNIQLLTAIKWNDEAFDRLVLPSEQKELIKGLVEAQSENRFEFDDYIEGKGRGLVINLFGPPGVGKTLSAEATSEHLKRPLYVAGAGDLGTVPSDLDLALTRIFKIGAAWGAVVLIDEADVFLEQRTLHDLQRNALVSVFLRQLEYFAGLLFITTNRVQSFDEAFQSRIHVSLRYRNLQADARRTVWRSFLEKIGVAPGALSPADEDELVRRPLNGRQIKNAVRTASALASSRKENVAFSHLKSVVDIMAQFDRDFQDLST</sequence>
<reference evidence="3 4" key="1">
    <citation type="journal article" date="2016" name="Mol. Biol. Evol.">
        <title>Comparative Genomics of Early-Diverging Mushroom-Forming Fungi Provides Insights into the Origins of Lignocellulose Decay Capabilities.</title>
        <authorList>
            <person name="Nagy L.G."/>
            <person name="Riley R."/>
            <person name="Tritt A."/>
            <person name="Adam C."/>
            <person name="Daum C."/>
            <person name="Floudas D."/>
            <person name="Sun H."/>
            <person name="Yadav J.S."/>
            <person name="Pangilinan J."/>
            <person name="Larsson K.H."/>
            <person name="Matsuura K."/>
            <person name="Barry K."/>
            <person name="Labutti K."/>
            <person name="Kuo R."/>
            <person name="Ohm R.A."/>
            <person name="Bhattacharya S.S."/>
            <person name="Shirouzu T."/>
            <person name="Yoshinaga Y."/>
            <person name="Martin F.M."/>
            <person name="Grigoriev I.V."/>
            <person name="Hibbett D.S."/>
        </authorList>
    </citation>
    <scope>NUCLEOTIDE SEQUENCE [LARGE SCALE GENOMIC DNA]</scope>
    <source>
        <strain evidence="3 4">HHB12029</strain>
    </source>
</reference>
<dbReference type="STRING" id="1314781.A0A165M3U4"/>
<dbReference type="OrthoDB" id="10042665at2759"/>
<evidence type="ECO:0000313" key="3">
    <source>
        <dbReference type="EMBL" id="KZV98728.1"/>
    </source>
</evidence>
<dbReference type="SMART" id="SM00382">
    <property type="entry name" value="AAA"/>
    <property type="match status" value="1"/>
</dbReference>
<keyword evidence="3" id="KW-0378">Hydrolase</keyword>
<evidence type="ECO:0000256" key="1">
    <source>
        <dbReference type="SAM" id="MobiDB-lite"/>
    </source>
</evidence>
<dbReference type="InterPro" id="IPR027417">
    <property type="entry name" value="P-loop_NTPase"/>
</dbReference>
<dbReference type="PANTHER" id="PTHR46411">
    <property type="entry name" value="FAMILY ATPASE, PUTATIVE-RELATED"/>
    <property type="match status" value="1"/>
</dbReference>
<dbReference type="Proteomes" id="UP000077266">
    <property type="component" value="Unassembled WGS sequence"/>
</dbReference>
<dbReference type="InterPro" id="IPR056599">
    <property type="entry name" value="AAA_lid_fung"/>
</dbReference>
<organism evidence="3 4">
    <name type="scientific">Exidia glandulosa HHB12029</name>
    <dbReference type="NCBI Taxonomy" id="1314781"/>
    <lineage>
        <taxon>Eukaryota</taxon>
        <taxon>Fungi</taxon>
        <taxon>Dikarya</taxon>
        <taxon>Basidiomycota</taxon>
        <taxon>Agaricomycotina</taxon>
        <taxon>Agaricomycetes</taxon>
        <taxon>Auriculariales</taxon>
        <taxon>Exidiaceae</taxon>
        <taxon>Exidia</taxon>
    </lineage>
</organism>